<dbReference type="OrthoDB" id="129384at2"/>
<dbReference type="PROSITE" id="PS50902">
    <property type="entry name" value="FLAVODOXIN_LIKE"/>
    <property type="match status" value="1"/>
</dbReference>
<dbReference type="PANTHER" id="PTHR38030:SF2">
    <property type="entry name" value="PROTOPORPHYRINOGEN IX DEHYDROGENASE [QUINONE]"/>
    <property type="match status" value="1"/>
</dbReference>
<evidence type="ECO:0000259" key="1">
    <source>
        <dbReference type="PROSITE" id="PS50902"/>
    </source>
</evidence>
<dbReference type="EMBL" id="CP030862">
    <property type="protein sequence ID" value="AXE24241.1"/>
    <property type="molecule type" value="Genomic_DNA"/>
</dbReference>
<dbReference type="KEGG" id="sgz:C0216_12945"/>
<dbReference type="InterPro" id="IPR008254">
    <property type="entry name" value="Flavodoxin/NO_synth"/>
</dbReference>
<dbReference type="GO" id="GO:0010181">
    <property type="term" value="F:FMN binding"/>
    <property type="evidence" value="ECO:0007669"/>
    <property type="project" value="InterPro"/>
</dbReference>
<dbReference type="SUPFAM" id="SSF52218">
    <property type="entry name" value="Flavoproteins"/>
    <property type="match status" value="1"/>
</dbReference>
<dbReference type="InterPro" id="IPR026816">
    <property type="entry name" value="Flavodoxin_dom"/>
</dbReference>
<dbReference type="PANTHER" id="PTHR38030">
    <property type="entry name" value="PROTOPORPHYRINOGEN IX DEHYDROGENASE [MENAQUINONE]"/>
    <property type="match status" value="1"/>
</dbReference>
<dbReference type="Pfam" id="PF12724">
    <property type="entry name" value="Flavodoxin_5"/>
    <property type="match status" value="1"/>
</dbReference>
<evidence type="ECO:0000313" key="2">
    <source>
        <dbReference type="EMBL" id="AXE24241.1"/>
    </source>
</evidence>
<dbReference type="Proteomes" id="UP000252004">
    <property type="component" value="Chromosome"/>
</dbReference>
<protein>
    <submittedName>
        <fullName evidence="2">Flavodoxin</fullName>
    </submittedName>
</protein>
<reference evidence="2 3" key="1">
    <citation type="submission" date="2018-01" db="EMBL/GenBank/DDBJ databases">
        <title>Draft genome Sequence of streptomyces globosus LZH-48.</title>
        <authorList>
            <person name="Ran K."/>
            <person name="Li Z."/>
            <person name="Wei S."/>
            <person name="Dong R."/>
        </authorList>
    </citation>
    <scope>NUCLEOTIDE SEQUENCE [LARGE SCALE GENOMIC DNA]</scope>
    <source>
        <strain evidence="2 3">LZH-48</strain>
    </source>
</reference>
<sequence length="166" mass="18061">MTTKRVLVAYGTKHGATAGIAEEIGRTLREDGFEAVVLPASDVGDVRDFDAVVLGGAVYAGRWSDKAKRCAERNAESLRHRPVWLFSSGPLDRSAEERDIPPAPAVARQMQLIGAREHMTFGGSVTARTPGLLARSMLRQGKGGDYRNPERIRNWAHHISAELTAA</sequence>
<keyword evidence="3" id="KW-1185">Reference proteome</keyword>
<dbReference type="GO" id="GO:0070819">
    <property type="term" value="F:menaquinone-dependent protoporphyrinogen oxidase activity"/>
    <property type="evidence" value="ECO:0007669"/>
    <property type="project" value="TreeGrafter"/>
</dbReference>
<dbReference type="AlphaFoldDB" id="A0A344U020"/>
<dbReference type="InterPro" id="IPR052200">
    <property type="entry name" value="Protoporphyrinogen_IX_DH"/>
</dbReference>
<name>A0A344U020_9ACTN</name>
<dbReference type="GO" id="GO:0006783">
    <property type="term" value="P:heme biosynthetic process"/>
    <property type="evidence" value="ECO:0007669"/>
    <property type="project" value="TreeGrafter"/>
</dbReference>
<dbReference type="Gene3D" id="3.40.50.360">
    <property type="match status" value="1"/>
</dbReference>
<organism evidence="2 3">
    <name type="scientific">Streptomyces globosus</name>
    <dbReference type="NCBI Taxonomy" id="68209"/>
    <lineage>
        <taxon>Bacteria</taxon>
        <taxon>Bacillati</taxon>
        <taxon>Actinomycetota</taxon>
        <taxon>Actinomycetes</taxon>
        <taxon>Kitasatosporales</taxon>
        <taxon>Streptomycetaceae</taxon>
        <taxon>Streptomyces</taxon>
    </lineage>
</organism>
<evidence type="ECO:0000313" key="3">
    <source>
        <dbReference type="Proteomes" id="UP000252004"/>
    </source>
</evidence>
<gene>
    <name evidence="2" type="ORF">C0216_12945</name>
</gene>
<proteinExistence type="predicted"/>
<dbReference type="InterPro" id="IPR029039">
    <property type="entry name" value="Flavoprotein-like_sf"/>
</dbReference>
<accession>A0A344U020</accession>
<dbReference type="RefSeq" id="WP_114055423.1">
    <property type="nucleotide sequence ID" value="NZ_CP030862.1"/>
</dbReference>
<feature type="domain" description="Flavodoxin-like" evidence="1">
    <location>
        <begin position="6"/>
        <end position="160"/>
    </location>
</feature>